<dbReference type="InterPro" id="IPR036034">
    <property type="entry name" value="PDZ_sf"/>
</dbReference>
<name>A0A060YYD3_ONCMY</name>
<reference evidence="5" key="1">
    <citation type="journal article" date="2014" name="Nat. Commun.">
        <title>The rainbow trout genome provides novel insights into evolution after whole-genome duplication in vertebrates.</title>
        <authorList>
            <person name="Berthelot C."/>
            <person name="Brunet F."/>
            <person name="Chalopin D."/>
            <person name="Juanchich A."/>
            <person name="Bernard M."/>
            <person name="Noel B."/>
            <person name="Bento P."/>
            <person name="Da Silva C."/>
            <person name="Labadie K."/>
            <person name="Alberti A."/>
            <person name="Aury J.M."/>
            <person name="Louis A."/>
            <person name="Dehais P."/>
            <person name="Bardou P."/>
            <person name="Montfort J."/>
            <person name="Klopp C."/>
            <person name="Cabau C."/>
            <person name="Gaspin C."/>
            <person name="Thorgaard G.H."/>
            <person name="Boussaha M."/>
            <person name="Quillet E."/>
            <person name="Guyomard R."/>
            <person name="Galiana D."/>
            <person name="Bobe J."/>
            <person name="Volff J.N."/>
            <person name="Genet C."/>
            <person name="Wincker P."/>
            <person name="Jaillon O."/>
            <person name="Roest Crollius H."/>
            <person name="Guiguen Y."/>
        </authorList>
    </citation>
    <scope>NUCLEOTIDE SEQUENCE [LARGE SCALE GENOMIC DNA]</scope>
</reference>
<sequence length="144" mass="15570">MDVPPNVVYVCSVQQASGPLLVEIVKCPAASLGVSLATAVYRNKQVIVIDKIKQASVVERCGALHIGDLILSIDGTSTEHLSLMEATQLLAQTSDIVKLEILPANQSRLPMRHQDTGQSIRGLEPYPNTLQGVRSSAPHRTLFM</sequence>
<reference evidence="5" key="2">
    <citation type="submission" date="2014-03" db="EMBL/GenBank/DDBJ databases">
        <authorList>
            <person name="Genoscope - CEA"/>
        </authorList>
    </citation>
    <scope>NUCLEOTIDE SEQUENCE</scope>
</reference>
<dbReference type="PaxDb" id="8022-A0A060YYD3"/>
<protein>
    <recommendedName>
        <fullName evidence="4">PDZ domain-containing protein</fullName>
    </recommendedName>
</protein>
<feature type="domain" description="PDZ" evidence="4">
    <location>
        <begin position="21"/>
        <end position="105"/>
    </location>
</feature>
<accession>A0A060YYD3</accession>
<comment type="subcellular location">
    <subcellularLocation>
        <location evidence="1">Cytoplasm</location>
    </subcellularLocation>
</comment>
<dbReference type="PANTHER" id="PTHR46227:SF5">
    <property type="entry name" value="GLUTAMATE RECEPTOR INTERACTING PROTEIN 2 ISOFORM X1"/>
    <property type="match status" value="1"/>
</dbReference>
<dbReference type="InterPro" id="IPR001478">
    <property type="entry name" value="PDZ"/>
</dbReference>
<evidence type="ECO:0000259" key="4">
    <source>
        <dbReference type="PROSITE" id="PS50106"/>
    </source>
</evidence>
<dbReference type="GO" id="GO:0005737">
    <property type="term" value="C:cytoplasm"/>
    <property type="evidence" value="ECO:0007669"/>
    <property type="project" value="UniProtKB-SubCell"/>
</dbReference>
<evidence type="ECO:0000256" key="1">
    <source>
        <dbReference type="ARBA" id="ARBA00004496"/>
    </source>
</evidence>
<dbReference type="GO" id="GO:0098887">
    <property type="term" value="P:neurotransmitter receptor transport, endosome to postsynaptic membrane"/>
    <property type="evidence" value="ECO:0007669"/>
    <property type="project" value="TreeGrafter"/>
</dbReference>
<dbReference type="Pfam" id="PF00595">
    <property type="entry name" value="PDZ"/>
    <property type="match status" value="1"/>
</dbReference>
<dbReference type="SMART" id="SM00228">
    <property type="entry name" value="PDZ"/>
    <property type="match status" value="1"/>
</dbReference>
<dbReference type="Gene3D" id="2.30.42.10">
    <property type="match status" value="1"/>
</dbReference>
<dbReference type="FunFam" id="2.30.42.10:FF:000031">
    <property type="entry name" value="Glutamate receptor interacting protein 1"/>
    <property type="match status" value="1"/>
</dbReference>
<organism evidence="5 6">
    <name type="scientific">Oncorhynchus mykiss</name>
    <name type="common">Rainbow trout</name>
    <name type="synonym">Salmo gairdneri</name>
    <dbReference type="NCBI Taxonomy" id="8022"/>
    <lineage>
        <taxon>Eukaryota</taxon>
        <taxon>Metazoa</taxon>
        <taxon>Chordata</taxon>
        <taxon>Craniata</taxon>
        <taxon>Vertebrata</taxon>
        <taxon>Euteleostomi</taxon>
        <taxon>Actinopterygii</taxon>
        <taxon>Neopterygii</taxon>
        <taxon>Teleostei</taxon>
        <taxon>Protacanthopterygii</taxon>
        <taxon>Salmoniformes</taxon>
        <taxon>Salmonidae</taxon>
        <taxon>Salmoninae</taxon>
        <taxon>Oncorhynchus</taxon>
    </lineage>
</organism>
<dbReference type="EMBL" id="FR927775">
    <property type="protein sequence ID" value="CDQ96883.1"/>
    <property type="molecule type" value="Genomic_DNA"/>
</dbReference>
<evidence type="ECO:0000313" key="5">
    <source>
        <dbReference type="EMBL" id="CDQ96883.1"/>
    </source>
</evidence>
<evidence type="ECO:0000256" key="3">
    <source>
        <dbReference type="ARBA" id="ARBA00022737"/>
    </source>
</evidence>
<dbReference type="InterPro" id="IPR043545">
    <property type="entry name" value="GRIP1/2"/>
</dbReference>
<dbReference type="STRING" id="8022.A0A060YYD3"/>
<dbReference type="SUPFAM" id="SSF50156">
    <property type="entry name" value="PDZ domain-like"/>
    <property type="match status" value="1"/>
</dbReference>
<dbReference type="Proteomes" id="UP000193380">
    <property type="component" value="Unassembled WGS sequence"/>
</dbReference>
<evidence type="ECO:0000313" key="6">
    <source>
        <dbReference type="Proteomes" id="UP000193380"/>
    </source>
</evidence>
<proteinExistence type="predicted"/>
<keyword evidence="3" id="KW-0677">Repeat</keyword>
<dbReference type="CDD" id="cd06684">
    <property type="entry name" value="PDZ3_GRIP1-2-like"/>
    <property type="match status" value="1"/>
</dbReference>
<evidence type="ECO:0000256" key="2">
    <source>
        <dbReference type="ARBA" id="ARBA00022490"/>
    </source>
</evidence>
<keyword evidence="2" id="KW-0963">Cytoplasm</keyword>
<dbReference type="PROSITE" id="PS50106">
    <property type="entry name" value="PDZ"/>
    <property type="match status" value="1"/>
</dbReference>
<dbReference type="AlphaFoldDB" id="A0A060YYD3"/>
<gene>
    <name evidence="5" type="ORF">GSONMT00036303001</name>
</gene>
<dbReference type="PANTHER" id="PTHR46227">
    <property type="entry name" value="GLUTAMATE RECEPTOR-INTERACTING PROTEIN GRIP"/>
    <property type="match status" value="1"/>
</dbReference>